<dbReference type="EMBL" id="CAUYUJ010014194">
    <property type="protein sequence ID" value="CAK0838044.1"/>
    <property type="molecule type" value="Genomic_DNA"/>
</dbReference>
<comment type="caution">
    <text evidence="2">The sequence shown here is derived from an EMBL/GenBank/DDBJ whole genome shotgun (WGS) entry which is preliminary data.</text>
</comment>
<feature type="compositionally biased region" description="Pro residues" evidence="1">
    <location>
        <begin position="30"/>
        <end position="41"/>
    </location>
</feature>
<evidence type="ECO:0000313" key="3">
    <source>
        <dbReference type="Proteomes" id="UP001189429"/>
    </source>
</evidence>
<reference evidence="2" key="1">
    <citation type="submission" date="2023-10" db="EMBL/GenBank/DDBJ databases">
        <authorList>
            <person name="Chen Y."/>
            <person name="Shah S."/>
            <person name="Dougan E. K."/>
            <person name="Thang M."/>
            <person name="Chan C."/>
        </authorList>
    </citation>
    <scope>NUCLEOTIDE SEQUENCE [LARGE SCALE GENOMIC DNA]</scope>
</reference>
<sequence>MGPTHYLDEGMIRPSSSAVQRLAFAAQKQPPLPLSQGPPPVEGADTPRNELCPPDGLDWAFAEVPHLGRVVQLTRHDIRMGDRNAVVRLNDRWTRVDAISPEERADFVKGGAQFLSGQVVRGLG</sequence>
<protein>
    <submittedName>
        <fullName evidence="2">Uncharacterized protein</fullName>
    </submittedName>
</protein>
<dbReference type="Proteomes" id="UP001189429">
    <property type="component" value="Unassembled WGS sequence"/>
</dbReference>
<keyword evidence="3" id="KW-1185">Reference proteome</keyword>
<evidence type="ECO:0000256" key="1">
    <source>
        <dbReference type="SAM" id="MobiDB-lite"/>
    </source>
</evidence>
<feature type="region of interest" description="Disordered" evidence="1">
    <location>
        <begin position="27"/>
        <end position="51"/>
    </location>
</feature>
<evidence type="ECO:0000313" key="2">
    <source>
        <dbReference type="EMBL" id="CAK0838044.1"/>
    </source>
</evidence>
<proteinExistence type="predicted"/>
<name>A0ABN9SZK5_9DINO</name>
<organism evidence="2 3">
    <name type="scientific">Prorocentrum cordatum</name>
    <dbReference type="NCBI Taxonomy" id="2364126"/>
    <lineage>
        <taxon>Eukaryota</taxon>
        <taxon>Sar</taxon>
        <taxon>Alveolata</taxon>
        <taxon>Dinophyceae</taxon>
        <taxon>Prorocentrales</taxon>
        <taxon>Prorocentraceae</taxon>
        <taxon>Prorocentrum</taxon>
    </lineage>
</organism>
<gene>
    <name evidence="2" type="ORF">PCOR1329_LOCUS34077</name>
</gene>
<accession>A0ABN9SZK5</accession>